<keyword evidence="2" id="KW-1185">Reference proteome</keyword>
<dbReference type="AlphaFoldDB" id="A0A1I0GFA0"/>
<dbReference type="STRING" id="430453.SAMN04487962_11738"/>
<organism evidence="1 2">
    <name type="scientific">Marinobacter segnicrescens</name>
    <dbReference type="NCBI Taxonomy" id="430453"/>
    <lineage>
        <taxon>Bacteria</taxon>
        <taxon>Pseudomonadati</taxon>
        <taxon>Pseudomonadota</taxon>
        <taxon>Gammaproteobacteria</taxon>
        <taxon>Pseudomonadales</taxon>
        <taxon>Marinobacteraceae</taxon>
        <taxon>Marinobacter</taxon>
    </lineage>
</organism>
<dbReference type="RefSeq" id="WP_091853703.1">
    <property type="nucleotide sequence ID" value="NZ_FOHZ01000017.1"/>
</dbReference>
<evidence type="ECO:0000313" key="2">
    <source>
        <dbReference type="Proteomes" id="UP000198762"/>
    </source>
</evidence>
<sequence length="137" mass="15190">MTTPVRLEDTLVRHAAAEAQVQRRSTPKQIEFWAEIGRAVAGEVSAEDLIAISQGIRRIRVEPVLPDPVTGDDIWAEVEADRESGSLSRHIASGRIVYQASERRPGYLEAIYPDGQRITGQFRNGRFEPLSGQDHAA</sequence>
<evidence type="ECO:0000313" key="1">
    <source>
        <dbReference type="EMBL" id="SET68954.1"/>
    </source>
</evidence>
<dbReference type="EMBL" id="FOHZ01000017">
    <property type="protein sequence ID" value="SET68954.1"/>
    <property type="molecule type" value="Genomic_DNA"/>
</dbReference>
<gene>
    <name evidence="1" type="ORF">SAMN04487962_11738</name>
</gene>
<protein>
    <submittedName>
        <fullName evidence="1">ParD-like antitoxin of type II toxin-antitoxin system</fullName>
    </submittedName>
</protein>
<proteinExistence type="predicted"/>
<dbReference type="InterPro" id="IPR021831">
    <property type="entry name" value="ParD-like"/>
</dbReference>
<accession>A0A1I0GFA0</accession>
<dbReference type="OrthoDB" id="5422561at2"/>
<reference evidence="2" key="1">
    <citation type="submission" date="2016-10" db="EMBL/GenBank/DDBJ databases">
        <authorList>
            <person name="Varghese N."/>
            <person name="Submissions S."/>
        </authorList>
    </citation>
    <scope>NUCLEOTIDE SEQUENCE [LARGE SCALE GENOMIC DNA]</scope>
    <source>
        <strain evidence="2">CGMCC 1.6489</strain>
    </source>
</reference>
<dbReference type="Proteomes" id="UP000198762">
    <property type="component" value="Unassembled WGS sequence"/>
</dbReference>
<dbReference type="Pfam" id="PF11903">
    <property type="entry name" value="ParD_like"/>
    <property type="match status" value="1"/>
</dbReference>
<name>A0A1I0GFA0_9GAMM</name>